<keyword evidence="2" id="KW-0472">Membrane</keyword>
<feature type="region of interest" description="Disordered" evidence="1">
    <location>
        <begin position="96"/>
        <end position="134"/>
    </location>
</feature>
<gene>
    <name evidence="4" type="ORF">SAMN06264855_103234</name>
</gene>
<evidence type="ECO:0000256" key="2">
    <source>
        <dbReference type="SAM" id="Phobius"/>
    </source>
</evidence>
<feature type="transmembrane region" description="Helical" evidence="2">
    <location>
        <begin position="31"/>
        <end position="49"/>
    </location>
</feature>
<evidence type="ECO:0000313" key="5">
    <source>
        <dbReference type="Proteomes" id="UP000198397"/>
    </source>
</evidence>
<dbReference type="RefSeq" id="WP_089384015.1">
    <property type="nucleotide sequence ID" value="NZ_FZNQ01000003.1"/>
</dbReference>
<evidence type="ECO:0000259" key="3">
    <source>
        <dbReference type="Pfam" id="PF24460"/>
    </source>
</evidence>
<dbReference type="Proteomes" id="UP000198397">
    <property type="component" value="Unassembled WGS sequence"/>
</dbReference>
<dbReference type="AlphaFoldDB" id="A0A238VRR4"/>
<dbReference type="OrthoDB" id="204947at2157"/>
<keyword evidence="2" id="KW-1133">Transmembrane helix</keyword>
<evidence type="ECO:0000313" key="4">
    <source>
        <dbReference type="EMBL" id="SNR36189.1"/>
    </source>
</evidence>
<feature type="domain" description="DUF7575" evidence="3">
    <location>
        <begin position="134"/>
        <end position="159"/>
    </location>
</feature>
<proteinExistence type="predicted"/>
<name>A0A238VRR4_HALVU</name>
<dbReference type="EMBL" id="FZNQ01000003">
    <property type="protein sequence ID" value="SNR36189.1"/>
    <property type="molecule type" value="Genomic_DNA"/>
</dbReference>
<dbReference type="Pfam" id="PF24460">
    <property type="entry name" value="DUF7575"/>
    <property type="match status" value="1"/>
</dbReference>
<dbReference type="InterPro" id="IPR055997">
    <property type="entry name" value="DUF7575"/>
</dbReference>
<feature type="compositionally biased region" description="Acidic residues" evidence="1">
    <location>
        <begin position="120"/>
        <end position="131"/>
    </location>
</feature>
<organism evidence="4 5">
    <name type="scientific">Halorubrum vacuolatum</name>
    <name type="common">Natronobacterium vacuolatum</name>
    <dbReference type="NCBI Taxonomy" id="63740"/>
    <lineage>
        <taxon>Archaea</taxon>
        <taxon>Methanobacteriati</taxon>
        <taxon>Methanobacteriota</taxon>
        <taxon>Stenosarchaea group</taxon>
        <taxon>Halobacteria</taxon>
        <taxon>Halobacteriales</taxon>
        <taxon>Haloferacaceae</taxon>
        <taxon>Halorubrum</taxon>
    </lineage>
</organism>
<keyword evidence="5" id="KW-1185">Reference proteome</keyword>
<sequence length="165" mass="17344">MRDRLRPLLAAFLAIVLPGLGHLVLRQWGRALVWHVTIVGGTVALFVLYDVEPGDPLADPSAFTAAVPVEVSVPVTFLVGLSALDAYLVGRADATEATTNSRTRRGGQTVGAGNDTSGEPTDDGMTADDEGVPTVKCPSCGRETDAEIDFCHWCTEPLPGPNSAD</sequence>
<evidence type="ECO:0000256" key="1">
    <source>
        <dbReference type="SAM" id="MobiDB-lite"/>
    </source>
</evidence>
<protein>
    <recommendedName>
        <fullName evidence="3">DUF7575 domain-containing protein</fullName>
    </recommendedName>
</protein>
<keyword evidence="2" id="KW-0812">Transmembrane</keyword>
<accession>A0A238VRR4</accession>
<reference evidence="4 5" key="1">
    <citation type="submission" date="2017-06" db="EMBL/GenBank/DDBJ databases">
        <authorList>
            <person name="Kim H.J."/>
            <person name="Triplett B.A."/>
        </authorList>
    </citation>
    <scope>NUCLEOTIDE SEQUENCE [LARGE SCALE GENOMIC DNA]</scope>
    <source>
        <strain evidence="4 5">DSM 8800</strain>
    </source>
</reference>